<evidence type="ECO:0000259" key="2">
    <source>
        <dbReference type="Pfam" id="PF18962"/>
    </source>
</evidence>
<dbReference type="AlphaFoldDB" id="A0A1W2BRJ3"/>
<evidence type="ECO:0000313" key="4">
    <source>
        <dbReference type="EMBL" id="SMC75366.1"/>
    </source>
</evidence>
<keyword evidence="1" id="KW-0732">Signal</keyword>
<dbReference type="InterPro" id="IPR026444">
    <property type="entry name" value="Secre_tail"/>
</dbReference>
<gene>
    <name evidence="4" type="ORF">SAMN06296427_10760</name>
</gene>
<feature type="domain" description="DUF7452" evidence="3">
    <location>
        <begin position="156"/>
        <end position="273"/>
    </location>
</feature>
<dbReference type="STRING" id="1434700.SAMN06296427_10760"/>
<evidence type="ECO:0000313" key="5">
    <source>
        <dbReference type="Proteomes" id="UP000192393"/>
    </source>
</evidence>
<evidence type="ECO:0000259" key="3">
    <source>
        <dbReference type="Pfam" id="PF24249"/>
    </source>
</evidence>
<name>A0A1W2BRJ3_9FLAO</name>
<dbReference type="RefSeq" id="WP_084017747.1">
    <property type="nucleotide sequence ID" value="NZ_FWXS01000007.1"/>
</dbReference>
<reference evidence="4 5" key="1">
    <citation type="submission" date="2017-04" db="EMBL/GenBank/DDBJ databases">
        <authorList>
            <person name="Afonso C.L."/>
            <person name="Miller P.J."/>
            <person name="Scott M.A."/>
            <person name="Spackman E."/>
            <person name="Goraichik I."/>
            <person name="Dimitrov K.M."/>
            <person name="Suarez D.L."/>
            <person name="Swayne D.E."/>
        </authorList>
    </citation>
    <scope>NUCLEOTIDE SEQUENCE [LARGE SCALE GENOMIC DNA]</scope>
    <source>
        <strain evidence="4 5">CGMCC 1.12708</strain>
    </source>
</reference>
<proteinExistence type="predicted"/>
<organism evidence="4 5">
    <name type="scientific">Moheibacter sediminis</name>
    <dbReference type="NCBI Taxonomy" id="1434700"/>
    <lineage>
        <taxon>Bacteria</taxon>
        <taxon>Pseudomonadati</taxon>
        <taxon>Bacteroidota</taxon>
        <taxon>Flavobacteriia</taxon>
        <taxon>Flavobacteriales</taxon>
        <taxon>Weeksellaceae</taxon>
        <taxon>Moheibacter</taxon>
    </lineage>
</organism>
<dbReference type="Pfam" id="PF24249">
    <property type="entry name" value="DUF7452"/>
    <property type="match status" value="2"/>
</dbReference>
<dbReference type="EMBL" id="FWXS01000007">
    <property type="protein sequence ID" value="SMC75366.1"/>
    <property type="molecule type" value="Genomic_DNA"/>
</dbReference>
<evidence type="ECO:0000256" key="1">
    <source>
        <dbReference type="ARBA" id="ARBA00022729"/>
    </source>
</evidence>
<accession>A0A1W2BRJ3</accession>
<dbReference type="InterPro" id="IPR055875">
    <property type="entry name" value="DUF7452"/>
</dbReference>
<feature type="domain" description="Secretion system C-terminal sorting" evidence="2">
    <location>
        <begin position="292"/>
        <end position="359"/>
    </location>
</feature>
<dbReference type="OrthoDB" id="1182336at2"/>
<protein>
    <submittedName>
        <fullName evidence="4">Por secretion system C-terminal sorting domain-containing protein</fullName>
    </submittedName>
</protein>
<dbReference type="NCBIfam" id="TIGR04183">
    <property type="entry name" value="Por_Secre_tail"/>
    <property type="match status" value="1"/>
</dbReference>
<sequence length="361" mass="40515">MKAIFTVILILSLQIIFAQDKMFTITSTGENISGHRLLIDHPLTNDIPAAVVIANYNTNPNGIAAGEENPVPNKPIFASYTGLHNKWYIALKDLTPMLENLSFNVYIADTDKGFKHIADTENSDPNYTYLDHPQLNGNPDNITLMTSESVENAHQGIWYFENRWSIYNENGSLFHIPSYSNIVVGGDDVQTFRHTVTAENIHPMWADVAVLDHPLLNGNPDAKFVFTHNWGQTGGTQIILDKALMAEYFDERWNISTTNLTDMTIGAMFDIYVYDQTMSVNDLNNQNEIKAYPNPVIDKVNFNSKSIIEKISIYNLSGKLISELNANADKAEINLSKLNAGIYIAKIQTKQGTKLLKLIKK</sequence>
<feature type="domain" description="DUF7452" evidence="3">
    <location>
        <begin position="18"/>
        <end position="107"/>
    </location>
</feature>
<keyword evidence="5" id="KW-1185">Reference proteome</keyword>
<dbReference type="Pfam" id="PF18962">
    <property type="entry name" value="Por_Secre_tail"/>
    <property type="match status" value="1"/>
</dbReference>
<dbReference type="Proteomes" id="UP000192393">
    <property type="component" value="Unassembled WGS sequence"/>
</dbReference>